<organism evidence="1 2">
    <name type="scientific">Bilifractor porci</name>
    <dbReference type="NCBI Taxonomy" id="2606636"/>
    <lineage>
        <taxon>Bacteria</taxon>
        <taxon>Bacillati</taxon>
        <taxon>Bacillota</taxon>
        <taxon>Clostridia</taxon>
        <taxon>Lachnospirales</taxon>
        <taxon>Lachnospiraceae</taxon>
        <taxon>Bilifractor</taxon>
    </lineage>
</organism>
<dbReference type="Proteomes" id="UP000466864">
    <property type="component" value="Unassembled WGS sequence"/>
</dbReference>
<sequence length="108" mass="11793">MSAIEVSDELLSEAKNYLDITWADDTTDNKLKGSIRRGIAFIVRKTGVETSAFSGDSADPSAQELLFAYLLYDRAGAVDQFKTNYLSDINSLRDAKAVTDYANAKTTG</sequence>
<dbReference type="EMBL" id="VUMV01000004">
    <property type="protein sequence ID" value="MST81984.1"/>
    <property type="molecule type" value="Genomic_DNA"/>
</dbReference>
<evidence type="ECO:0000313" key="2">
    <source>
        <dbReference type="Proteomes" id="UP000466864"/>
    </source>
</evidence>
<dbReference type="AlphaFoldDB" id="A0A7X2TN68"/>
<dbReference type="RefSeq" id="WP_154457901.1">
    <property type="nucleotide sequence ID" value="NZ_VUMV01000004.1"/>
</dbReference>
<proteinExistence type="predicted"/>
<reference evidence="1 2" key="1">
    <citation type="submission" date="2019-08" db="EMBL/GenBank/DDBJ databases">
        <title>In-depth cultivation of the pig gut microbiome towards novel bacterial diversity and tailored functional studies.</title>
        <authorList>
            <person name="Wylensek D."/>
            <person name="Hitch T.C.A."/>
            <person name="Clavel T."/>
        </authorList>
    </citation>
    <scope>NUCLEOTIDE SEQUENCE [LARGE SCALE GENOMIC DNA]</scope>
    <source>
        <strain evidence="1 2">Oil+RF-744-WCA-WT-13</strain>
    </source>
</reference>
<protein>
    <recommendedName>
        <fullName evidence="3">Phage gp6-like head-tail connector protein</fullName>
    </recommendedName>
</protein>
<name>A0A7X2TN68_9FIRM</name>
<evidence type="ECO:0000313" key="1">
    <source>
        <dbReference type="EMBL" id="MST81984.1"/>
    </source>
</evidence>
<keyword evidence="2" id="KW-1185">Reference proteome</keyword>
<accession>A0A7X2TN68</accession>
<gene>
    <name evidence="1" type="ORF">FYJ60_06610</name>
</gene>
<evidence type="ECO:0008006" key="3">
    <source>
        <dbReference type="Google" id="ProtNLM"/>
    </source>
</evidence>
<comment type="caution">
    <text evidence="1">The sequence shown here is derived from an EMBL/GenBank/DDBJ whole genome shotgun (WGS) entry which is preliminary data.</text>
</comment>